<dbReference type="Proteomes" id="UP000290759">
    <property type="component" value="Unassembled WGS sequence"/>
</dbReference>
<dbReference type="AlphaFoldDB" id="A0A4Q2U836"/>
<gene>
    <name evidence="3" type="ORF">D3273_14325</name>
</gene>
<dbReference type="EMBL" id="QYBB01000015">
    <property type="protein sequence ID" value="RYC31291.1"/>
    <property type="molecule type" value="Genomic_DNA"/>
</dbReference>
<evidence type="ECO:0000256" key="2">
    <source>
        <dbReference type="SAM" id="SignalP"/>
    </source>
</evidence>
<comment type="caution">
    <text evidence="3">The sequence shown here is derived from an EMBL/GenBank/DDBJ whole genome shotgun (WGS) entry which is preliminary data.</text>
</comment>
<protein>
    <recommendedName>
        <fullName evidence="5">Secreted protein</fullName>
    </recommendedName>
</protein>
<evidence type="ECO:0000256" key="1">
    <source>
        <dbReference type="SAM" id="MobiDB-lite"/>
    </source>
</evidence>
<feature type="compositionally biased region" description="Low complexity" evidence="1">
    <location>
        <begin position="38"/>
        <end position="49"/>
    </location>
</feature>
<evidence type="ECO:0008006" key="5">
    <source>
        <dbReference type="Google" id="ProtNLM"/>
    </source>
</evidence>
<evidence type="ECO:0000313" key="3">
    <source>
        <dbReference type="EMBL" id="RYC31291.1"/>
    </source>
</evidence>
<feature type="compositionally biased region" description="Basic and acidic residues" evidence="1">
    <location>
        <begin position="54"/>
        <end position="66"/>
    </location>
</feature>
<feature type="signal peptide" evidence="2">
    <location>
        <begin position="1"/>
        <end position="26"/>
    </location>
</feature>
<dbReference type="RefSeq" id="WP_129227574.1">
    <property type="nucleotide sequence ID" value="NZ_QYBB01000015.1"/>
</dbReference>
<feature type="chain" id="PRO_5021027666" description="Secreted protein" evidence="2">
    <location>
        <begin position="27"/>
        <end position="121"/>
    </location>
</feature>
<sequence length="121" mass="13264">MGGAARVKVAVVSLSTVLELCTQAWASPPSPWMTGRWSSDGCDDPSSPGTRFLGPDRTRSKDDDCRIALAPGPDRTRRAQPTCRYPGAQADTADVVLDVRSPTVVDWMNECVKVTYRYCER</sequence>
<evidence type="ECO:0000313" key="4">
    <source>
        <dbReference type="Proteomes" id="UP000290759"/>
    </source>
</evidence>
<proteinExistence type="predicted"/>
<feature type="region of interest" description="Disordered" evidence="1">
    <location>
        <begin position="38"/>
        <end position="85"/>
    </location>
</feature>
<reference evidence="3 4" key="2">
    <citation type="submission" date="2019-02" db="EMBL/GenBank/DDBJ databases">
        <title>'Lichenibacterium ramalinii' gen. nov. sp. nov., 'Lichenibacterium minor' gen. nov. sp. nov.</title>
        <authorList>
            <person name="Pankratov T."/>
        </authorList>
    </citation>
    <scope>NUCLEOTIDE SEQUENCE [LARGE SCALE GENOMIC DNA]</scope>
    <source>
        <strain evidence="3 4">RmlP026</strain>
    </source>
</reference>
<keyword evidence="2" id="KW-0732">Signal</keyword>
<reference evidence="3 4" key="1">
    <citation type="submission" date="2018-12" db="EMBL/GenBank/DDBJ databases">
        <authorList>
            <person name="Grouzdev D.S."/>
            <person name="Krutkina M.S."/>
        </authorList>
    </citation>
    <scope>NUCLEOTIDE SEQUENCE [LARGE SCALE GENOMIC DNA]</scope>
    <source>
        <strain evidence="3 4">RmlP026</strain>
    </source>
</reference>
<keyword evidence="4" id="KW-1185">Reference proteome</keyword>
<organism evidence="3 4">
    <name type="scientific">Lichenibacterium minor</name>
    <dbReference type="NCBI Taxonomy" id="2316528"/>
    <lineage>
        <taxon>Bacteria</taxon>
        <taxon>Pseudomonadati</taxon>
        <taxon>Pseudomonadota</taxon>
        <taxon>Alphaproteobacteria</taxon>
        <taxon>Hyphomicrobiales</taxon>
        <taxon>Lichenihabitantaceae</taxon>
        <taxon>Lichenibacterium</taxon>
    </lineage>
</organism>
<name>A0A4Q2U836_9HYPH</name>
<accession>A0A4Q2U836</accession>